<dbReference type="GO" id="GO:0009733">
    <property type="term" value="P:response to auxin"/>
    <property type="evidence" value="ECO:0007669"/>
    <property type="project" value="TreeGrafter"/>
</dbReference>
<dbReference type="Proteomes" id="UP000436088">
    <property type="component" value="Unassembled WGS sequence"/>
</dbReference>
<feature type="region of interest" description="Disordered" evidence="2">
    <location>
        <begin position="128"/>
        <end position="192"/>
    </location>
</feature>
<dbReference type="GO" id="GO:0009737">
    <property type="term" value="P:response to abscisic acid"/>
    <property type="evidence" value="ECO:0007669"/>
    <property type="project" value="TreeGrafter"/>
</dbReference>
<organism evidence="4 5">
    <name type="scientific">Hibiscus syriacus</name>
    <name type="common">Rose of Sharon</name>
    <dbReference type="NCBI Taxonomy" id="106335"/>
    <lineage>
        <taxon>Eukaryota</taxon>
        <taxon>Viridiplantae</taxon>
        <taxon>Streptophyta</taxon>
        <taxon>Embryophyta</taxon>
        <taxon>Tracheophyta</taxon>
        <taxon>Spermatophyta</taxon>
        <taxon>Magnoliopsida</taxon>
        <taxon>eudicotyledons</taxon>
        <taxon>Gunneridae</taxon>
        <taxon>Pentapetalae</taxon>
        <taxon>rosids</taxon>
        <taxon>malvids</taxon>
        <taxon>Malvales</taxon>
        <taxon>Malvaceae</taxon>
        <taxon>Malvoideae</taxon>
        <taxon>Hibiscus</taxon>
    </lineage>
</organism>
<evidence type="ECO:0000256" key="2">
    <source>
        <dbReference type="SAM" id="MobiDB-lite"/>
    </source>
</evidence>
<dbReference type="PANTHER" id="PTHR11200">
    <property type="entry name" value="INOSITOL 5-PHOSPHATASE"/>
    <property type="match status" value="1"/>
</dbReference>
<reference evidence="4" key="1">
    <citation type="submission" date="2019-09" db="EMBL/GenBank/DDBJ databases">
        <title>Draft genome information of white flower Hibiscus syriacus.</title>
        <authorList>
            <person name="Kim Y.-M."/>
        </authorList>
    </citation>
    <scope>NUCLEOTIDE SEQUENCE [LARGE SCALE GENOMIC DNA]</scope>
    <source>
        <strain evidence="4">YM2019G1</strain>
    </source>
</reference>
<dbReference type="Pfam" id="PF22669">
    <property type="entry name" value="Exo_endo_phos2"/>
    <property type="match status" value="1"/>
</dbReference>
<dbReference type="GO" id="GO:0046856">
    <property type="term" value="P:phosphatidylinositol dephosphorylation"/>
    <property type="evidence" value="ECO:0007669"/>
    <property type="project" value="InterPro"/>
</dbReference>
<sequence>MGNFNTIQVSGKGRRLKHKRKPVVGSFNDPVGTHEGIKTVEADNLCNFSRNSGLCICIVTWNMNGQVSYEDLVEMIGRNRRYDLLVGLQEVPRDNVARLLQDAVVETQDVAVGRHAFRTIYKRLHVPCTSQHAGHPRPSDRGHPRPSESIRGHPNELCEGIRGQPRELCEGIRGKPSEGRSPGVHGDLQGRPEGMTTYVLGRACAMQHVHSHVHSLCLSKGRSPEVHGGLQGRLECMATYCQYCVVRKAIMQSLQLYVFGPKNSDLFLKDLKVDKHSVGGFGGMMSRKKGAVAIRISYKGFRMVFITCHLSVKILFLLKAAHAGNVEERNAQCRHISQSLFSKYWNPYARPAQITIWLGDLNYRLQGIHTHPARNLIQRNLHRLLTSKDQLHQEAERGQIFNGYCEGTLTFKPTYKYNLGSSNYDTSYKVRVPSWTDRILFKIGDPGKITASLHCYESVDVIYSSDHKPARAHICFKVSK</sequence>
<evidence type="ECO:0000256" key="1">
    <source>
        <dbReference type="ARBA" id="ARBA00010768"/>
    </source>
</evidence>
<dbReference type="GO" id="GO:0009753">
    <property type="term" value="P:response to jasmonic acid"/>
    <property type="evidence" value="ECO:0007669"/>
    <property type="project" value="TreeGrafter"/>
</dbReference>
<dbReference type="PANTHER" id="PTHR11200:SF275">
    <property type="entry name" value="LD06095P"/>
    <property type="match status" value="1"/>
</dbReference>
<dbReference type="SMART" id="SM00128">
    <property type="entry name" value="IPPc"/>
    <property type="match status" value="1"/>
</dbReference>
<dbReference type="GO" id="GO:0043813">
    <property type="term" value="F:phosphatidylinositol-3,5-bisphosphate 5-phosphatase activity"/>
    <property type="evidence" value="ECO:0007669"/>
    <property type="project" value="TreeGrafter"/>
</dbReference>
<feature type="domain" description="Inositol polyphosphate-related phosphatase" evidence="3">
    <location>
        <begin position="194"/>
        <end position="480"/>
    </location>
</feature>
<name>A0A6A2WK46_HIBSY</name>
<dbReference type="AlphaFoldDB" id="A0A6A2WK46"/>
<comment type="similarity">
    <text evidence="1">Belongs to the inositol polyphosphate 5-phosphatase family.</text>
</comment>
<dbReference type="GO" id="GO:0005886">
    <property type="term" value="C:plasma membrane"/>
    <property type="evidence" value="ECO:0007669"/>
    <property type="project" value="TreeGrafter"/>
</dbReference>
<feature type="compositionally biased region" description="Basic and acidic residues" evidence="2">
    <location>
        <begin position="137"/>
        <end position="156"/>
    </location>
</feature>
<dbReference type="GO" id="GO:0004439">
    <property type="term" value="F:phosphatidylinositol-4,5-bisphosphate 5-phosphatase activity"/>
    <property type="evidence" value="ECO:0007669"/>
    <property type="project" value="TreeGrafter"/>
</dbReference>
<dbReference type="InterPro" id="IPR000300">
    <property type="entry name" value="IPPc"/>
</dbReference>
<feature type="compositionally biased region" description="Basic and acidic residues" evidence="2">
    <location>
        <begin position="164"/>
        <end position="178"/>
    </location>
</feature>
<dbReference type="EMBL" id="VEPZ02001738">
    <property type="protein sequence ID" value="KAE8659061.1"/>
    <property type="molecule type" value="Genomic_DNA"/>
</dbReference>
<dbReference type="SUPFAM" id="SSF56219">
    <property type="entry name" value="DNase I-like"/>
    <property type="match status" value="1"/>
</dbReference>
<keyword evidence="5" id="KW-1185">Reference proteome</keyword>
<dbReference type="GO" id="GO:0009651">
    <property type="term" value="P:response to salt stress"/>
    <property type="evidence" value="ECO:0007669"/>
    <property type="project" value="TreeGrafter"/>
</dbReference>
<evidence type="ECO:0000313" key="5">
    <source>
        <dbReference type="Proteomes" id="UP000436088"/>
    </source>
</evidence>
<proteinExistence type="inferred from homology"/>
<dbReference type="GO" id="GO:0034485">
    <property type="term" value="F:phosphatidylinositol-3,4,5-trisphosphate 5-phosphatase activity"/>
    <property type="evidence" value="ECO:0007669"/>
    <property type="project" value="TreeGrafter"/>
</dbReference>
<dbReference type="Gene3D" id="3.60.10.10">
    <property type="entry name" value="Endonuclease/exonuclease/phosphatase"/>
    <property type="match status" value="1"/>
</dbReference>
<accession>A0A6A2WK46</accession>
<gene>
    <name evidence="4" type="ORF">F3Y22_tig00116964pilonHSYRG00001</name>
</gene>
<evidence type="ECO:0000313" key="4">
    <source>
        <dbReference type="EMBL" id="KAE8659061.1"/>
    </source>
</evidence>
<comment type="caution">
    <text evidence="4">The sequence shown here is derived from an EMBL/GenBank/DDBJ whole genome shotgun (WGS) entry which is preliminary data.</text>
</comment>
<evidence type="ECO:0000259" key="3">
    <source>
        <dbReference type="SMART" id="SM00128"/>
    </source>
</evidence>
<dbReference type="InterPro" id="IPR046985">
    <property type="entry name" value="IP5"/>
</dbReference>
<protein>
    <submittedName>
        <fullName evidence="4">Type I inositol 1,4,5-trisphosphate 5-phosphatase 11</fullName>
    </submittedName>
</protein>
<dbReference type="InterPro" id="IPR036691">
    <property type="entry name" value="Endo/exonu/phosph_ase_sf"/>
</dbReference>